<sequence>MMDESSARAILGLKARENPRPRLAEFRANVRRREAFIENAPSPETKLRLKKELHDYEQAIEVIAAVAQSVKQRRHVGFCCCLLVIATAAACGWWKYDQYVKQQIELEQARELDYEHRRFEQKEKLVNQRLKEGEGYLNRRQWKSATEAYQSALSIDPGSVAAEQGLEAVSAGKLEEKNQKIFYRLGESQAAMEAGEWEKAIRLTQSVLKENPGHPEATKKLKSIKLKQHQQKVSLLAQAVERDLESGDLQQVQQSYAQLEKEAPDHPGLQAYSKRMNQALAELQARQRQALALMQQAKELDKGEYSSEAVRLLDQAAQLDPDNPEVKKLHQKINNYSRTVKVPEDVATITEAIAMARARDRVEIAPGIYHESIILDKPIKLEGGAGVGKLENKEPNTRASEKPRERVILQLPAGEAPLLTVRATADGSHISGISFQHAGFDYDDERASAVIVQGASVTISECSIRQAAGHGLAVIDGAKVRALGCSFTHCGWDGVSVYGKSDKRNSYAELFNCISQDNIQHGMEFWNGGHGKVENCRVLANGLCGILAMSPLAQLTVQTSVCSRNRSAGILVSDQVKGKLVANRCDNNLLSGIVARGQGTDVQLINNVSNGNQEVGILIHQGVKRSAFSGNQATGNKHRQIWLNASAGR</sequence>
<proteinExistence type="predicted"/>
<evidence type="ECO:0000313" key="5">
    <source>
        <dbReference type="EMBL" id="NWK54241.1"/>
    </source>
</evidence>
<name>A0A851GET8_9BACT</name>
<feature type="repeat" description="TPR" evidence="2">
    <location>
        <begin position="126"/>
        <end position="159"/>
    </location>
</feature>
<dbReference type="InterPro" id="IPR019734">
    <property type="entry name" value="TPR_rpt"/>
</dbReference>
<dbReference type="RefSeq" id="WP_178930781.1">
    <property type="nucleotide sequence ID" value="NZ_JACBAZ010000001.1"/>
</dbReference>
<dbReference type="EMBL" id="JACBAZ010000001">
    <property type="protein sequence ID" value="NWK54241.1"/>
    <property type="molecule type" value="Genomic_DNA"/>
</dbReference>
<protein>
    <submittedName>
        <fullName evidence="5">Right-handed parallel beta-helix repeat-containing protein</fullName>
    </submittedName>
</protein>
<dbReference type="InterPro" id="IPR011990">
    <property type="entry name" value="TPR-like_helical_dom_sf"/>
</dbReference>
<dbReference type="InterPro" id="IPR011050">
    <property type="entry name" value="Pectin_lyase_fold/virulence"/>
</dbReference>
<dbReference type="Pfam" id="PF13229">
    <property type="entry name" value="Beta_helix"/>
    <property type="match status" value="1"/>
</dbReference>
<keyword evidence="1" id="KW-0677">Repeat</keyword>
<dbReference type="PANTHER" id="PTHR22990">
    <property type="entry name" value="F-BOX ONLY PROTEIN"/>
    <property type="match status" value="1"/>
</dbReference>
<dbReference type="Proteomes" id="UP000557872">
    <property type="component" value="Unassembled WGS sequence"/>
</dbReference>
<evidence type="ECO:0000259" key="4">
    <source>
        <dbReference type="Pfam" id="PF13229"/>
    </source>
</evidence>
<accession>A0A851GET8</accession>
<dbReference type="Gene3D" id="1.25.40.10">
    <property type="entry name" value="Tetratricopeptide repeat domain"/>
    <property type="match status" value="1"/>
</dbReference>
<evidence type="ECO:0000256" key="2">
    <source>
        <dbReference type="PROSITE-ProRule" id="PRU00339"/>
    </source>
</evidence>
<keyword evidence="6" id="KW-1185">Reference proteome</keyword>
<dbReference type="AlphaFoldDB" id="A0A851GET8"/>
<keyword evidence="2" id="KW-0802">TPR repeat</keyword>
<evidence type="ECO:0000256" key="1">
    <source>
        <dbReference type="ARBA" id="ARBA00022737"/>
    </source>
</evidence>
<dbReference type="SUPFAM" id="SSF51126">
    <property type="entry name" value="Pectin lyase-like"/>
    <property type="match status" value="1"/>
</dbReference>
<dbReference type="SUPFAM" id="SSF48452">
    <property type="entry name" value="TPR-like"/>
    <property type="match status" value="1"/>
</dbReference>
<dbReference type="InterPro" id="IPR039448">
    <property type="entry name" value="Beta_helix"/>
</dbReference>
<dbReference type="PANTHER" id="PTHR22990:SF15">
    <property type="entry name" value="F-BOX ONLY PROTEIN 10"/>
    <property type="match status" value="1"/>
</dbReference>
<dbReference type="InterPro" id="IPR012334">
    <property type="entry name" value="Pectin_lyas_fold"/>
</dbReference>
<gene>
    <name evidence="5" type="ORF">HW115_01355</name>
</gene>
<feature type="coiled-coil region" evidence="3">
    <location>
        <begin position="242"/>
        <end position="300"/>
    </location>
</feature>
<dbReference type="PROSITE" id="PS50005">
    <property type="entry name" value="TPR"/>
    <property type="match status" value="1"/>
</dbReference>
<reference evidence="5 6" key="1">
    <citation type="submission" date="2020-07" db="EMBL/GenBank/DDBJ databases">
        <title>Roseicoccus Jingziensis gen. nov., sp. nov., isolated from coastal seawater.</title>
        <authorList>
            <person name="Feng X."/>
        </authorList>
    </citation>
    <scope>NUCLEOTIDE SEQUENCE [LARGE SCALE GENOMIC DNA]</scope>
    <source>
        <strain evidence="5 6">N1E253</strain>
    </source>
</reference>
<organism evidence="5 6">
    <name type="scientific">Oceaniferula marina</name>
    <dbReference type="NCBI Taxonomy" id="2748318"/>
    <lineage>
        <taxon>Bacteria</taxon>
        <taxon>Pseudomonadati</taxon>
        <taxon>Verrucomicrobiota</taxon>
        <taxon>Verrucomicrobiia</taxon>
        <taxon>Verrucomicrobiales</taxon>
        <taxon>Verrucomicrobiaceae</taxon>
        <taxon>Oceaniferula</taxon>
    </lineage>
</organism>
<evidence type="ECO:0000256" key="3">
    <source>
        <dbReference type="SAM" id="Coils"/>
    </source>
</evidence>
<dbReference type="InterPro" id="IPR006626">
    <property type="entry name" value="PbH1"/>
</dbReference>
<feature type="domain" description="Right handed beta helix" evidence="4">
    <location>
        <begin position="449"/>
        <end position="575"/>
    </location>
</feature>
<keyword evidence="3" id="KW-0175">Coiled coil</keyword>
<dbReference type="GO" id="GO:0006511">
    <property type="term" value="P:ubiquitin-dependent protein catabolic process"/>
    <property type="evidence" value="ECO:0007669"/>
    <property type="project" value="TreeGrafter"/>
</dbReference>
<dbReference type="SMART" id="SM00028">
    <property type="entry name" value="TPR"/>
    <property type="match status" value="3"/>
</dbReference>
<comment type="caution">
    <text evidence="5">The sequence shown here is derived from an EMBL/GenBank/DDBJ whole genome shotgun (WGS) entry which is preliminary data.</text>
</comment>
<evidence type="ECO:0000313" key="6">
    <source>
        <dbReference type="Proteomes" id="UP000557872"/>
    </source>
</evidence>
<dbReference type="InterPro" id="IPR051550">
    <property type="entry name" value="SCF-Subunits/Alg-Epimerases"/>
</dbReference>
<dbReference type="Gene3D" id="2.160.20.10">
    <property type="entry name" value="Single-stranded right-handed beta-helix, Pectin lyase-like"/>
    <property type="match status" value="2"/>
</dbReference>
<dbReference type="SMART" id="SM00710">
    <property type="entry name" value="PbH1"/>
    <property type="match status" value="5"/>
</dbReference>